<dbReference type="Gene3D" id="3.30.70.260">
    <property type="match status" value="2"/>
</dbReference>
<sequence>MQTQLVLTIISDDKPGVVELLAQTITHHQGNWLESRMAHLAGKFAGILQVAIDSESEAALREALSNLSDQGLKIVVESAADSVKTAGKEFQFSVVGSDRPGIIFEIAQAFASRHINMSELETACSSMPWSGEPMFEATGLIQVPKSVNMDDLYDQLDTIADELAVDIRLEAPAEDTHH</sequence>
<evidence type="ECO:0000256" key="1">
    <source>
        <dbReference type="PIRNR" id="PIRNR028103"/>
    </source>
</evidence>
<dbReference type="EMBL" id="BMYZ01000001">
    <property type="protein sequence ID" value="GGY67969.1"/>
    <property type="molecule type" value="Genomic_DNA"/>
</dbReference>
<protein>
    <recommendedName>
        <fullName evidence="1">Glycine cleavage system transcriptional repressor</fullName>
    </recommendedName>
</protein>
<dbReference type="InterPro" id="IPR016867">
    <property type="entry name" value="GcvR"/>
</dbReference>
<dbReference type="Pfam" id="PF13740">
    <property type="entry name" value="ACT_6"/>
    <property type="match status" value="1"/>
</dbReference>
<dbReference type="CDD" id="cd04869">
    <property type="entry name" value="ACT_GcvR_2"/>
    <property type="match status" value="1"/>
</dbReference>
<dbReference type="PANTHER" id="PTHR34875:SF6">
    <property type="entry name" value="UPF0237 PROTEIN MJ1558"/>
    <property type="match status" value="1"/>
</dbReference>
<keyword evidence="1" id="KW-0678">Repressor</keyword>
<keyword evidence="4" id="KW-1185">Reference proteome</keyword>
<organism evidence="3 4">
    <name type="scientific">Cellvibrio zantedeschiae</name>
    <dbReference type="NCBI Taxonomy" id="1237077"/>
    <lineage>
        <taxon>Bacteria</taxon>
        <taxon>Pseudomonadati</taxon>
        <taxon>Pseudomonadota</taxon>
        <taxon>Gammaproteobacteria</taxon>
        <taxon>Cellvibrionales</taxon>
        <taxon>Cellvibrionaceae</taxon>
        <taxon>Cellvibrio</taxon>
    </lineage>
</organism>
<evidence type="ECO:0000259" key="2">
    <source>
        <dbReference type="PROSITE" id="PS51671"/>
    </source>
</evidence>
<proteinExistence type="predicted"/>
<evidence type="ECO:0000313" key="3">
    <source>
        <dbReference type="EMBL" id="GGY67969.1"/>
    </source>
</evidence>
<dbReference type="RefSeq" id="WP_189416465.1">
    <property type="nucleotide sequence ID" value="NZ_BMYZ01000001.1"/>
</dbReference>
<reference evidence="4" key="1">
    <citation type="journal article" date="2019" name="Int. J. Syst. Evol. Microbiol.">
        <title>The Global Catalogue of Microorganisms (GCM) 10K type strain sequencing project: providing services to taxonomists for standard genome sequencing and annotation.</title>
        <authorList>
            <consortium name="The Broad Institute Genomics Platform"/>
            <consortium name="The Broad Institute Genome Sequencing Center for Infectious Disease"/>
            <person name="Wu L."/>
            <person name="Ma J."/>
        </authorList>
    </citation>
    <scope>NUCLEOTIDE SEQUENCE [LARGE SCALE GENOMIC DNA]</scope>
    <source>
        <strain evidence="4">KCTC 32239</strain>
    </source>
</reference>
<gene>
    <name evidence="3" type="ORF">GCM10011613_10230</name>
</gene>
<dbReference type="PROSITE" id="PS51671">
    <property type="entry name" value="ACT"/>
    <property type="match status" value="1"/>
</dbReference>
<comment type="caution">
    <text evidence="3">The sequence shown here is derived from an EMBL/GenBank/DDBJ whole genome shotgun (WGS) entry which is preliminary data.</text>
</comment>
<keyword evidence="1" id="KW-0963">Cytoplasm</keyword>
<dbReference type="InterPro" id="IPR050990">
    <property type="entry name" value="UPF0237/GcvR_regulator"/>
</dbReference>
<dbReference type="Proteomes" id="UP000619761">
    <property type="component" value="Unassembled WGS sequence"/>
</dbReference>
<accession>A0ABQ3AW14</accession>
<dbReference type="SUPFAM" id="SSF55021">
    <property type="entry name" value="ACT-like"/>
    <property type="match status" value="2"/>
</dbReference>
<feature type="domain" description="ACT" evidence="2">
    <location>
        <begin position="91"/>
        <end position="172"/>
    </location>
</feature>
<evidence type="ECO:0000313" key="4">
    <source>
        <dbReference type="Proteomes" id="UP000619761"/>
    </source>
</evidence>
<dbReference type="InterPro" id="IPR002912">
    <property type="entry name" value="ACT_dom"/>
</dbReference>
<name>A0ABQ3AW14_9GAMM</name>
<dbReference type="PIRSF" id="PIRSF028103">
    <property type="entry name" value="GcvR"/>
    <property type="match status" value="1"/>
</dbReference>
<comment type="subcellular location">
    <subcellularLocation>
        <location evidence="1">Cytoplasm</location>
    </subcellularLocation>
</comment>
<dbReference type="InterPro" id="IPR045865">
    <property type="entry name" value="ACT-like_dom_sf"/>
</dbReference>
<keyword evidence="1" id="KW-0804">Transcription</keyword>
<dbReference type="PANTHER" id="PTHR34875">
    <property type="entry name" value="UPF0237 PROTEIN MJ1558"/>
    <property type="match status" value="1"/>
</dbReference>